<evidence type="ECO:0000313" key="10">
    <source>
        <dbReference type="EMBL" id="MBA2933809.1"/>
    </source>
</evidence>
<dbReference type="CDD" id="cd00567">
    <property type="entry name" value="ACAD"/>
    <property type="match status" value="1"/>
</dbReference>
<dbReference type="InterPro" id="IPR009075">
    <property type="entry name" value="AcylCo_DH/oxidase_C"/>
</dbReference>
<dbReference type="EMBL" id="JACEIB010000003">
    <property type="protein sequence ID" value="MBA2933809.1"/>
    <property type="molecule type" value="Genomic_DNA"/>
</dbReference>
<dbReference type="InterPro" id="IPR009100">
    <property type="entry name" value="AcylCoA_DH/oxidase_NM_dom_sf"/>
</dbReference>
<comment type="caution">
    <text evidence="10">The sequence shown here is derived from an EMBL/GenBank/DDBJ whole genome shotgun (WGS) entry which is preliminary data.</text>
</comment>
<feature type="domain" description="Acyl-CoA dehydrogenase/oxidase N-terminal" evidence="9">
    <location>
        <begin position="6"/>
        <end position="84"/>
    </location>
</feature>
<dbReference type="Gene3D" id="2.40.110.10">
    <property type="entry name" value="Butyryl-CoA Dehydrogenase, subunit A, domain 2"/>
    <property type="match status" value="1"/>
</dbReference>
<keyword evidence="11" id="KW-1185">Reference proteome</keyword>
<evidence type="ECO:0000256" key="4">
    <source>
        <dbReference type="ARBA" id="ARBA00022827"/>
    </source>
</evidence>
<organism evidence="10 11">
    <name type="scientific">Sphingomonas chungangi</name>
    <dbReference type="NCBI Taxonomy" id="2683589"/>
    <lineage>
        <taxon>Bacteria</taxon>
        <taxon>Pseudomonadati</taxon>
        <taxon>Pseudomonadota</taxon>
        <taxon>Alphaproteobacteria</taxon>
        <taxon>Sphingomonadales</taxon>
        <taxon>Sphingomonadaceae</taxon>
        <taxon>Sphingomonas</taxon>
    </lineage>
</organism>
<protein>
    <submittedName>
        <fullName evidence="10">Acyl-CoA dehydrogenase family protein</fullName>
    </submittedName>
</protein>
<dbReference type="InterPro" id="IPR013786">
    <property type="entry name" value="AcylCoA_DH/ox_N"/>
</dbReference>
<accession>A0A838L5S0</accession>
<dbReference type="GO" id="GO:0003995">
    <property type="term" value="F:acyl-CoA dehydrogenase activity"/>
    <property type="evidence" value="ECO:0007669"/>
    <property type="project" value="TreeGrafter"/>
</dbReference>
<dbReference type="RefSeq" id="WP_160363605.1">
    <property type="nucleotide sequence ID" value="NZ_JACEIB010000003.1"/>
</dbReference>
<dbReference type="InterPro" id="IPR037069">
    <property type="entry name" value="AcylCoA_DH/ox_N_sf"/>
</dbReference>
<reference evidence="10 11" key="1">
    <citation type="submission" date="2020-07" db="EMBL/GenBank/DDBJ databases">
        <authorList>
            <person name="Sun Q."/>
        </authorList>
    </citation>
    <scope>NUCLEOTIDE SEQUENCE [LARGE SCALE GENOMIC DNA]</scope>
    <source>
        <strain evidence="10 11">CGMCC 1.13654</strain>
    </source>
</reference>
<evidence type="ECO:0000256" key="5">
    <source>
        <dbReference type="ARBA" id="ARBA00023002"/>
    </source>
</evidence>
<gene>
    <name evidence="10" type="ORF">HZF05_06810</name>
</gene>
<dbReference type="Pfam" id="PF02770">
    <property type="entry name" value="Acyl-CoA_dh_M"/>
    <property type="match status" value="1"/>
</dbReference>
<evidence type="ECO:0000256" key="1">
    <source>
        <dbReference type="ARBA" id="ARBA00001974"/>
    </source>
</evidence>
<dbReference type="PANTHER" id="PTHR43884:SF20">
    <property type="entry name" value="ACYL-COA DEHYDROGENASE FADE28"/>
    <property type="match status" value="1"/>
</dbReference>
<sequence>MDFSFTDEQRQLRDGVRAFLARRYPFEQRRIASRSKAGWRPEIWQALAEELGVLALPLPVAKGGLDGDPVTTMILMEEFGEALLIEPFLETVVIGGGLLRAAGGAMAEAELREIAAGRSRLAFAWAEPASRFAFSPVSTVATLDGKGWRLDGVKSVVTAAPWATGLLITARTGENVSLFLVDPQAAGVTLFPYPTIDGRRAADIRLEGVILSRAALIGPEGGALPLIEAAGDAGIAAAGAEAVGVMRRLLADTITYTKQRRQFGQAIADFQVLQHRMVDMFMQIEMASSAVLLATLKLGADPAERARAASTAKVTVSRASRFVGQNAVQLHGGMGMTDELAIGHYFKRATAIETEFGTADHHLDRFARLGRAAA</sequence>
<evidence type="ECO:0000256" key="3">
    <source>
        <dbReference type="ARBA" id="ARBA00022630"/>
    </source>
</evidence>
<keyword evidence="3 6" id="KW-0285">Flavoprotein</keyword>
<feature type="domain" description="Acyl-CoA oxidase/dehydrogenase middle" evidence="8">
    <location>
        <begin position="122"/>
        <end position="203"/>
    </location>
</feature>
<evidence type="ECO:0000259" key="8">
    <source>
        <dbReference type="Pfam" id="PF02770"/>
    </source>
</evidence>
<name>A0A838L5S0_9SPHN</name>
<dbReference type="Pfam" id="PF02771">
    <property type="entry name" value="Acyl-CoA_dh_N"/>
    <property type="match status" value="1"/>
</dbReference>
<comment type="cofactor">
    <cofactor evidence="1 6">
        <name>FAD</name>
        <dbReference type="ChEBI" id="CHEBI:57692"/>
    </cofactor>
</comment>
<keyword evidence="5 6" id="KW-0560">Oxidoreductase</keyword>
<evidence type="ECO:0000259" key="9">
    <source>
        <dbReference type="Pfam" id="PF02771"/>
    </source>
</evidence>
<dbReference type="SUPFAM" id="SSF47203">
    <property type="entry name" value="Acyl-CoA dehydrogenase C-terminal domain-like"/>
    <property type="match status" value="1"/>
</dbReference>
<evidence type="ECO:0000256" key="2">
    <source>
        <dbReference type="ARBA" id="ARBA00009347"/>
    </source>
</evidence>
<keyword evidence="4 6" id="KW-0274">FAD</keyword>
<dbReference type="Pfam" id="PF00441">
    <property type="entry name" value="Acyl-CoA_dh_1"/>
    <property type="match status" value="1"/>
</dbReference>
<dbReference type="InterPro" id="IPR006091">
    <property type="entry name" value="Acyl-CoA_Oxase/DH_mid-dom"/>
</dbReference>
<dbReference type="Gene3D" id="1.10.540.10">
    <property type="entry name" value="Acyl-CoA dehydrogenase/oxidase, N-terminal domain"/>
    <property type="match status" value="1"/>
</dbReference>
<dbReference type="Gene3D" id="1.20.140.10">
    <property type="entry name" value="Butyryl-CoA Dehydrogenase, subunit A, domain 3"/>
    <property type="match status" value="1"/>
</dbReference>
<dbReference type="InterPro" id="IPR046373">
    <property type="entry name" value="Acyl-CoA_Oxase/DH_mid-dom_sf"/>
</dbReference>
<evidence type="ECO:0000256" key="6">
    <source>
        <dbReference type="RuleBase" id="RU362125"/>
    </source>
</evidence>
<evidence type="ECO:0000259" key="7">
    <source>
        <dbReference type="Pfam" id="PF00441"/>
    </source>
</evidence>
<dbReference type="Proteomes" id="UP000570166">
    <property type="component" value="Unassembled WGS sequence"/>
</dbReference>
<feature type="domain" description="Acyl-CoA dehydrogenase/oxidase C-terminal" evidence="7">
    <location>
        <begin position="237"/>
        <end position="368"/>
    </location>
</feature>
<dbReference type="PANTHER" id="PTHR43884">
    <property type="entry name" value="ACYL-COA DEHYDROGENASE"/>
    <property type="match status" value="1"/>
</dbReference>
<proteinExistence type="inferred from homology"/>
<dbReference type="AlphaFoldDB" id="A0A838L5S0"/>
<dbReference type="GO" id="GO:0050660">
    <property type="term" value="F:flavin adenine dinucleotide binding"/>
    <property type="evidence" value="ECO:0007669"/>
    <property type="project" value="InterPro"/>
</dbReference>
<dbReference type="InterPro" id="IPR036250">
    <property type="entry name" value="AcylCo_DH-like_C"/>
</dbReference>
<dbReference type="SUPFAM" id="SSF56645">
    <property type="entry name" value="Acyl-CoA dehydrogenase NM domain-like"/>
    <property type="match status" value="1"/>
</dbReference>
<evidence type="ECO:0000313" key="11">
    <source>
        <dbReference type="Proteomes" id="UP000570166"/>
    </source>
</evidence>
<comment type="similarity">
    <text evidence="2 6">Belongs to the acyl-CoA dehydrogenase family.</text>
</comment>